<dbReference type="EMBL" id="JBICCN010000170">
    <property type="protein sequence ID" value="KAL3087904.1"/>
    <property type="molecule type" value="Genomic_DNA"/>
</dbReference>
<feature type="region of interest" description="Disordered" evidence="1">
    <location>
        <begin position="67"/>
        <end position="161"/>
    </location>
</feature>
<name>A0ABD2JBA6_HETSC</name>
<feature type="compositionally biased region" description="Low complexity" evidence="1">
    <location>
        <begin position="105"/>
        <end position="119"/>
    </location>
</feature>
<feature type="compositionally biased region" description="Polar residues" evidence="1">
    <location>
        <begin position="142"/>
        <end position="159"/>
    </location>
</feature>
<protein>
    <submittedName>
        <fullName evidence="3">Uncharacterized protein</fullName>
    </submittedName>
</protein>
<evidence type="ECO:0000313" key="3">
    <source>
        <dbReference type="EMBL" id="KAL3087904.1"/>
    </source>
</evidence>
<evidence type="ECO:0000256" key="2">
    <source>
        <dbReference type="SAM" id="Phobius"/>
    </source>
</evidence>
<keyword evidence="2" id="KW-0812">Transmembrane</keyword>
<evidence type="ECO:0000256" key="1">
    <source>
        <dbReference type="SAM" id="MobiDB-lite"/>
    </source>
</evidence>
<reference evidence="3 4" key="1">
    <citation type="submission" date="2024-10" db="EMBL/GenBank/DDBJ databases">
        <authorList>
            <person name="Kim D."/>
        </authorList>
    </citation>
    <scope>NUCLEOTIDE SEQUENCE [LARGE SCALE GENOMIC DNA]</scope>
    <source>
        <strain evidence="3">Taebaek</strain>
    </source>
</reference>
<organism evidence="3 4">
    <name type="scientific">Heterodera schachtii</name>
    <name type="common">Sugarbeet cyst nematode worm</name>
    <name type="synonym">Tylenchus schachtii</name>
    <dbReference type="NCBI Taxonomy" id="97005"/>
    <lineage>
        <taxon>Eukaryota</taxon>
        <taxon>Metazoa</taxon>
        <taxon>Ecdysozoa</taxon>
        <taxon>Nematoda</taxon>
        <taxon>Chromadorea</taxon>
        <taxon>Rhabditida</taxon>
        <taxon>Tylenchina</taxon>
        <taxon>Tylenchomorpha</taxon>
        <taxon>Tylenchoidea</taxon>
        <taxon>Heteroderidae</taxon>
        <taxon>Heteroderinae</taxon>
        <taxon>Heterodera</taxon>
    </lineage>
</organism>
<comment type="caution">
    <text evidence="3">The sequence shown here is derived from an EMBL/GenBank/DDBJ whole genome shotgun (WGS) entry which is preliminary data.</text>
</comment>
<evidence type="ECO:0000313" key="4">
    <source>
        <dbReference type="Proteomes" id="UP001620645"/>
    </source>
</evidence>
<sequence>MNYWQAIQKNYEALQFEYTKKRELREKLEFETDATERESLQRQIESIQRLIDYRRKRFAALEYEAKKRDAQTGKDNSGLNAVAEGSSRTNTTPTDSFSPDEPANSDDQQNTTTTATATSEKPAEQNLAVKDNSIADKGDANTPASSGLEQSDDAATSATRVEDGGNLPEAAALTSNNPKIVAKQSTVATERRKEKIIEKLIDEQVDRMVDGTHTQQKMLQEEGKDSENQHRISTYKLIEEVLHGEHGQLMAQQRQSKMAAEFVYNEITQRFGIRMGPGVMHVDLSKQLSYVLGFDHKTRIYKNQSAKYPPDLSGGVRQLYVYAPKLVEDSIIGDRMAPLLRVVNVSGTPGLDMPETAFGRYVKFVKTVMTHVVFNPDNVNWSAFLVLQQQQEGSGELQYFVGNKFQRGGGLLQNISRFLMPVATNLLKSASKEGISAGTRMLDDLAQGKAFKESLKTQAKQGFENLAEKLNHQYCDLSKTYMYLLSSIERKNDAGEWVALSDTDPNDKHVGVIQNFGSSFVRSLKIMKELGYSQEIRKAFHEASCYYPDDDDQNSATNPGFTARAARFSGGKQCETMVKLNFDLARQNALMLNNQDVIFTIHRNNDSFLLLTPTYKKPDGTLQENKKVYRIRVHDMRLYVRTVDVTPSLNLAISRQLESTSAKYPLRKIEMRSIFLGTGRTELVHNVFTSTLPRRLICTFVSTDAYSGNRKMSPYKFEHANLRSISVEANGQTFPSTPYLLSFDGTQPRFVRAFVDMYAGLGLDDSDTKTVSIGMQRFLNGWAFFVIPLTSTLEDTPGFELIRQGTCTIKVQFEQPIKADGFEMLVLGEFDSVLSINADRVLSTDGNRESGETAIFRGHQQKIVQRLSKHGRVVFDHLSGRLFLIDKHQRRISEIELEYLEHWWLRKNQSSAHTILKSNFVAFLPPDKSDFTLVDNHVFVIRDQRIYEFHISDYAKGNRALTFVTNSNDFRFNYLIYKPKDENINRGVFAHLRMSDAWMPISYLFNLFLIILCTYILKQLRRVNRKNPLNGSGSTGYYSNPFIDDAYSSQHQQLLNIPAIRYLIDSYGLSSVDDLYTCLKDEIKSRPEGGNCLYPNPLCAVDCVNISNADHPNQPVHIDGSLELIADVELYSTCYPKKKYEGIVWSEPLYVELKDLKICPGDSPLCLSRHCEQPNSSSMNLIVDELDLINYWSDDERENEITTW</sequence>
<gene>
    <name evidence="3" type="ORF">niasHS_009466</name>
</gene>
<keyword evidence="2" id="KW-0472">Membrane</keyword>
<dbReference type="AlphaFoldDB" id="A0ABD2JBA6"/>
<accession>A0ABD2JBA6</accession>
<proteinExistence type="predicted"/>
<keyword evidence="4" id="KW-1185">Reference proteome</keyword>
<feature type="compositionally biased region" description="Polar residues" evidence="1">
    <location>
        <begin position="86"/>
        <end position="97"/>
    </location>
</feature>
<dbReference type="Proteomes" id="UP001620645">
    <property type="component" value="Unassembled WGS sequence"/>
</dbReference>
<keyword evidence="2" id="KW-1133">Transmembrane helix</keyword>
<feature type="transmembrane region" description="Helical" evidence="2">
    <location>
        <begin position="997"/>
        <end position="1017"/>
    </location>
</feature>